<dbReference type="EMBL" id="LT629688">
    <property type="protein sequence ID" value="SDD23506.1"/>
    <property type="molecule type" value="Genomic_DNA"/>
</dbReference>
<dbReference type="Gene3D" id="2.60.40.380">
    <property type="entry name" value="Purple acid phosphatase-like, N-terminal"/>
    <property type="match status" value="1"/>
</dbReference>
<keyword evidence="1" id="KW-0732">Signal</keyword>
<dbReference type="OrthoDB" id="327733at2"/>
<dbReference type="InterPro" id="IPR038607">
    <property type="entry name" value="PhoD-like_sf"/>
</dbReference>
<dbReference type="CDD" id="cd07389">
    <property type="entry name" value="MPP_PhoD"/>
    <property type="match status" value="1"/>
</dbReference>
<dbReference type="RefSeq" id="WP_090590339.1">
    <property type="nucleotide sequence ID" value="NZ_LT629688.1"/>
</dbReference>
<dbReference type="Pfam" id="PF16655">
    <property type="entry name" value="PhoD_N"/>
    <property type="match status" value="1"/>
</dbReference>
<dbReference type="InterPro" id="IPR052900">
    <property type="entry name" value="Phospholipid_Metab_Enz"/>
</dbReference>
<dbReference type="SUPFAM" id="SSF56300">
    <property type="entry name" value="Metallo-dependent phosphatases"/>
    <property type="match status" value="1"/>
</dbReference>
<evidence type="ECO:0000259" key="2">
    <source>
        <dbReference type="Pfam" id="PF09423"/>
    </source>
</evidence>
<feature type="chain" id="PRO_5009240270" evidence="1">
    <location>
        <begin position="37"/>
        <end position="534"/>
    </location>
</feature>
<dbReference type="PANTHER" id="PTHR43606:SF2">
    <property type="entry name" value="ALKALINE PHOSPHATASE FAMILY PROTEIN (AFU_ORTHOLOGUE AFUA_5G03860)"/>
    <property type="match status" value="1"/>
</dbReference>
<reference evidence="4 5" key="1">
    <citation type="submission" date="2016-10" db="EMBL/GenBank/DDBJ databases">
        <authorList>
            <person name="de Groot N.N."/>
        </authorList>
    </citation>
    <scope>NUCLEOTIDE SEQUENCE [LARGE SCALE GENOMIC DNA]</scope>
    <source>
        <strain evidence="4 5">MON 2.2</strain>
    </source>
</reference>
<dbReference type="PANTHER" id="PTHR43606">
    <property type="entry name" value="PHOSPHATASE, PUTATIVE (AFU_ORTHOLOGUE AFUA_6G08710)-RELATED"/>
    <property type="match status" value="1"/>
</dbReference>
<dbReference type="Gene3D" id="3.60.21.70">
    <property type="entry name" value="PhoD-like phosphatase"/>
    <property type="match status" value="1"/>
</dbReference>
<protein>
    <submittedName>
        <fullName evidence="4">Alkaline phosphatase D</fullName>
    </submittedName>
</protein>
<dbReference type="Proteomes" id="UP000198546">
    <property type="component" value="Chromosome i"/>
</dbReference>
<dbReference type="InterPro" id="IPR006311">
    <property type="entry name" value="TAT_signal"/>
</dbReference>
<sequence>MINSSLPAPTISRRGLLGLSAAAGLGLTTVGGSAFADTRPTVAPAVPDDVYGVGIASGDPHPDGMVLWTRLAPEPTATDGLAGMPDVDVDVEWEVATDPGMTTVVQRGTERATSAWNHSVHAEVAGLQPGREYWYRFRTAGQISEVGRAVTAPALGSTPAAMTFAFTSCQNFPEGWFNAYADMATQDLDLVLHLGDYIYEGAGTNNALGRAHTSRKETFTLADYRLRYGQYKTDTDLQAAHAAAPWVVSPDDHEVENNWAGDISQPDTEPDQDPAVFRQRRAAAFQAYYENLPLRRASMPKGADMQVYRRLRFGQLLQLDVLDTRRHRSDQIEGDQAVLDGRWDRRRTMLGRTQEAWLMKGLDASEARWKVLGNQVFCFEADHTDGPGERYGNDTWGGYAAARQRMFDGILQRGVENFVMVTGDAHRSTAADLKQDFSDPSSTTVGAEFLGTSISSGGNGTDTDALGRTWLAENPHMRFHNGQRGYQVVRADAQQLETEYRICDSVTVKGSALRTRAKLVVESGRAGIADVSVA</sequence>
<dbReference type="InterPro" id="IPR032093">
    <property type="entry name" value="PhoD_N"/>
</dbReference>
<dbReference type="PROSITE" id="PS51318">
    <property type="entry name" value="TAT"/>
    <property type="match status" value="1"/>
</dbReference>
<evidence type="ECO:0000313" key="4">
    <source>
        <dbReference type="EMBL" id="SDD23506.1"/>
    </source>
</evidence>
<dbReference type="AlphaFoldDB" id="A0A1G6T4N8"/>
<evidence type="ECO:0000256" key="1">
    <source>
        <dbReference type="SAM" id="SignalP"/>
    </source>
</evidence>
<dbReference type="InterPro" id="IPR029052">
    <property type="entry name" value="Metallo-depent_PP-like"/>
</dbReference>
<dbReference type="STRING" id="675864.SAMN04489747_0512"/>
<feature type="signal peptide" evidence="1">
    <location>
        <begin position="1"/>
        <end position="36"/>
    </location>
</feature>
<dbReference type="InterPro" id="IPR018946">
    <property type="entry name" value="PhoD-like_MPP"/>
</dbReference>
<accession>A0A1G6T4N8</accession>
<feature type="domain" description="Phospholipase D N-terminal" evidence="3">
    <location>
        <begin position="54"/>
        <end position="151"/>
    </location>
</feature>
<feature type="domain" description="PhoD-like phosphatase metallophosphatase" evidence="2">
    <location>
        <begin position="164"/>
        <end position="500"/>
    </location>
</feature>
<evidence type="ECO:0000259" key="3">
    <source>
        <dbReference type="Pfam" id="PF16655"/>
    </source>
</evidence>
<dbReference type="Pfam" id="PF09423">
    <property type="entry name" value="PhoD"/>
    <property type="match status" value="1"/>
</dbReference>
<keyword evidence="5" id="KW-1185">Reference proteome</keyword>
<name>A0A1G6T4N8_9ACTN</name>
<gene>
    <name evidence="4" type="ORF">SAMN04489747_0512</name>
</gene>
<organism evidence="4 5">
    <name type="scientific">Auraticoccus monumenti</name>
    <dbReference type="NCBI Taxonomy" id="675864"/>
    <lineage>
        <taxon>Bacteria</taxon>
        <taxon>Bacillati</taxon>
        <taxon>Actinomycetota</taxon>
        <taxon>Actinomycetes</taxon>
        <taxon>Propionibacteriales</taxon>
        <taxon>Propionibacteriaceae</taxon>
        <taxon>Auraticoccus</taxon>
    </lineage>
</organism>
<evidence type="ECO:0000313" key="5">
    <source>
        <dbReference type="Proteomes" id="UP000198546"/>
    </source>
</evidence>
<proteinExistence type="predicted"/>